<protein>
    <submittedName>
        <fullName evidence="2">Transcriptional regulator</fullName>
    </submittedName>
</protein>
<feature type="domain" description="HTH cro/C1-type" evidence="1">
    <location>
        <begin position="5"/>
        <end position="66"/>
    </location>
</feature>
<dbReference type="InterPro" id="IPR001387">
    <property type="entry name" value="Cro/C1-type_HTH"/>
</dbReference>
<dbReference type="EMBL" id="CP012365">
    <property type="protein sequence ID" value="AKX60230.1"/>
    <property type="molecule type" value="Genomic_DNA"/>
</dbReference>
<dbReference type="AlphaFoldDB" id="A0A0K1XFR3"/>
<accession>A0A0K1XFR3</accession>
<evidence type="ECO:0000313" key="3">
    <source>
        <dbReference type="Proteomes" id="UP000063953"/>
    </source>
</evidence>
<dbReference type="PATRIC" id="fig|1698449.3.peg.2020"/>
<evidence type="ECO:0000259" key="1">
    <source>
        <dbReference type="Pfam" id="PF13443"/>
    </source>
</evidence>
<organism evidence="2 3">
    <name type="scientific">Thiopseudomonas alkaliphila</name>
    <dbReference type="NCBI Taxonomy" id="1697053"/>
    <lineage>
        <taxon>Bacteria</taxon>
        <taxon>Pseudomonadati</taxon>
        <taxon>Pseudomonadota</taxon>
        <taxon>Gammaproteobacteria</taxon>
        <taxon>Pseudomonadales</taxon>
        <taxon>Pseudomonadaceae</taxon>
        <taxon>Thiopseudomonas</taxon>
    </lineage>
</organism>
<name>A0A0K1XFR3_9GAMM</name>
<dbReference type="Proteomes" id="UP000063953">
    <property type="component" value="Chromosome"/>
</dbReference>
<dbReference type="Pfam" id="PF13443">
    <property type="entry name" value="HTH_26"/>
    <property type="match status" value="1"/>
</dbReference>
<evidence type="ECO:0000313" key="2">
    <source>
        <dbReference type="EMBL" id="AKX60230.1"/>
    </source>
</evidence>
<sequence>MIKCHLSTLMGMHKMKIIDVARETGLHRNTVTALYDERAIRIDLNAIDKLCELFNCEVGEIFEYIPNSKVEPEELV</sequence>
<proteinExistence type="predicted"/>
<dbReference type="InterPro" id="IPR010982">
    <property type="entry name" value="Lambda_DNA-bd_dom_sf"/>
</dbReference>
<dbReference type="SUPFAM" id="SSF47413">
    <property type="entry name" value="lambda repressor-like DNA-binding domains"/>
    <property type="match status" value="1"/>
</dbReference>
<dbReference type="Gene3D" id="1.10.260.40">
    <property type="entry name" value="lambda repressor-like DNA-binding domains"/>
    <property type="match status" value="1"/>
</dbReference>
<reference evidence="2 3" key="1">
    <citation type="journal article" date="2015" name="Genome Announc.">
        <title>Genome Sequences of Oblitimonas alkaliphila gen. nov. sp. nov. (Proposed), a Novel Bacterium of the Pseudomonadaceae Family.</title>
        <authorList>
            <person name="Lauer A.C."/>
            <person name="Nicholson A.C."/>
            <person name="Humrighouse B.W."/>
            <person name="Emery B."/>
            <person name="Drobish A."/>
            <person name="Juieng P."/>
            <person name="Loparev V."/>
            <person name="McQuiston J.R."/>
        </authorList>
    </citation>
    <scope>NUCLEOTIDE SEQUENCE [LARGE SCALE GENOMIC DNA]</scope>
    <source>
        <strain evidence="2 3">E5571</strain>
    </source>
</reference>
<dbReference type="RefSeq" id="WP_053101535.1">
    <property type="nucleotide sequence ID" value="NZ_CP012365.1"/>
</dbReference>
<gene>
    <name evidence="2" type="ORF">AKN88_10050</name>
</gene>
<keyword evidence="3" id="KW-1185">Reference proteome</keyword>
<dbReference type="GO" id="GO:0003677">
    <property type="term" value="F:DNA binding"/>
    <property type="evidence" value="ECO:0007669"/>
    <property type="project" value="InterPro"/>
</dbReference>